<reference evidence="1 2" key="1">
    <citation type="journal article" date="2021" name="Sci. Rep.">
        <title>The genome of the diatom Chaetoceros tenuissimus carries an ancient integrated fragment of an extant virus.</title>
        <authorList>
            <person name="Hongo Y."/>
            <person name="Kimura K."/>
            <person name="Takaki Y."/>
            <person name="Yoshida Y."/>
            <person name="Baba S."/>
            <person name="Kobayashi G."/>
            <person name="Nagasaki K."/>
            <person name="Hano T."/>
            <person name="Tomaru Y."/>
        </authorList>
    </citation>
    <scope>NUCLEOTIDE SEQUENCE [LARGE SCALE GENOMIC DNA]</scope>
    <source>
        <strain evidence="1 2">NIES-3715</strain>
    </source>
</reference>
<dbReference type="InterPro" id="IPR002110">
    <property type="entry name" value="Ankyrin_rpt"/>
</dbReference>
<gene>
    <name evidence="1" type="ORF">CTEN210_13682</name>
</gene>
<dbReference type="PANTHER" id="PTHR46586">
    <property type="entry name" value="ANKYRIN REPEAT-CONTAINING PROTEIN"/>
    <property type="match status" value="1"/>
</dbReference>
<dbReference type="Gene3D" id="1.25.40.20">
    <property type="entry name" value="Ankyrin repeat-containing domain"/>
    <property type="match status" value="2"/>
</dbReference>
<evidence type="ECO:0000313" key="1">
    <source>
        <dbReference type="EMBL" id="GFH57206.1"/>
    </source>
</evidence>
<evidence type="ECO:0000313" key="2">
    <source>
        <dbReference type="Proteomes" id="UP001054902"/>
    </source>
</evidence>
<accession>A0AAD3D3J7</accession>
<dbReference type="InterPro" id="IPR036770">
    <property type="entry name" value="Ankyrin_rpt-contain_sf"/>
</dbReference>
<protein>
    <submittedName>
        <fullName evidence="1">Uncharacterized protein</fullName>
    </submittedName>
</protein>
<dbReference type="InterPro" id="IPR052050">
    <property type="entry name" value="SecEffector_AnkRepeat"/>
</dbReference>
<proteinExistence type="predicted"/>
<dbReference type="Pfam" id="PF13637">
    <property type="entry name" value="Ank_4"/>
    <property type="match status" value="1"/>
</dbReference>
<dbReference type="AlphaFoldDB" id="A0AAD3D3J7"/>
<keyword evidence="2" id="KW-1185">Reference proteome</keyword>
<organism evidence="1 2">
    <name type="scientific">Chaetoceros tenuissimus</name>
    <dbReference type="NCBI Taxonomy" id="426638"/>
    <lineage>
        <taxon>Eukaryota</taxon>
        <taxon>Sar</taxon>
        <taxon>Stramenopiles</taxon>
        <taxon>Ochrophyta</taxon>
        <taxon>Bacillariophyta</taxon>
        <taxon>Coscinodiscophyceae</taxon>
        <taxon>Chaetocerotophycidae</taxon>
        <taxon>Chaetocerotales</taxon>
        <taxon>Chaetocerotaceae</taxon>
        <taxon>Chaetoceros</taxon>
    </lineage>
</organism>
<dbReference type="EMBL" id="BLLK01000057">
    <property type="protein sequence ID" value="GFH57206.1"/>
    <property type="molecule type" value="Genomic_DNA"/>
</dbReference>
<dbReference type="PANTHER" id="PTHR46586:SF3">
    <property type="entry name" value="ANKYRIN REPEAT-CONTAINING PROTEIN"/>
    <property type="match status" value="1"/>
</dbReference>
<sequence length="648" mass="74376">MNPNIDIDLSTVDISISQPNKRTKYSSVEFMMNQDISQDVKDLGSLLEHGTADGPKSIIFDFIGKGSFRYVAPTSKKIYNTYKSNGFGNQTFISEAALSIHRAKIFLYESRIKGSNVNTTIKEQDHNMDTLFLLRWYCAYTGNIDVLRSTMKITLNHIFMYPDRDEALLKISLKKDFCAFVEAAACRGRIDVLQFLHTLGYPIPVESSNCTRASLSCCSISIKAGHFKCLKYLHRQGWNLDKDCYIEAVRGRKLKLLNYLIKNKCPRSESICSLAASLGNIEYLEIFHRNNFPWDEESCTEAASKGHLDCLEFLHSHGCQWNERMCVFGAAYGGHLKCLEFLHSHGCQFDSGICAETAARGHLNCLRFLHEQSCPWDEESCGRAAAGGHLHCLRFLHEKSCPWDEECFYYAISGKSLPCLKFLYEKGCPRYEEGKCLLVAIRFCHLESLRYFHENGYQLSAQCFHEAVTAVGFDWADREILKYLHDNKCPFDDYSYSEAIKYRKWSIVRFFVKHGYPMSSKHLELAVSKTNDDQMLQFFHEHGFEFTEKCSSDAAQLGNFDSLYYLVENGHAFNAIECITNLIHFLKTFYINPSDPISILLKTRVPRIVATIKYLKEKGNIDDETFRKEFDDVFDVVFSQVNLSLDTR</sequence>
<comment type="caution">
    <text evidence="1">The sequence shown here is derived from an EMBL/GenBank/DDBJ whole genome shotgun (WGS) entry which is preliminary data.</text>
</comment>
<name>A0AAD3D3J7_9STRA</name>
<dbReference type="SUPFAM" id="SSF48403">
    <property type="entry name" value="Ankyrin repeat"/>
    <property type="match status" value="2"/>
</dbReference>
<dbReference type="Proteomes" id="UP001054902">
    <property type="component" value="Unassembled WGS sequence"/>
</dbReference>